<reference evidence="3 4" key="1">
    <citation type="journal article" date="2016" name="Nat. Commun.">
        <title>Thousands of microbial genomes shed light on interconnected biogeochemical processes in an aquifer system.</title>
        <authorList>
            <person name="Anantharaman K."/>
            <person name="Brown C.T."/>
            <person name="Hug L.A."/>
            <person name="Sharon I."/>
            <person name="Castelle C.J."/>
            <person name="Probst A.J."/>
            <person name="Thomas B.C."/>
            <person name="Singh A."/>
            <person name="Wilkins M.J."/>
            <person name="Karaoz U."/>
            <person name="Brodie E.L."/>
            <person name="Williams K.H."/>
            <person name="Hubbard S.S."/>
            <person name="Banfield J.F."/>
        </authorList>
    </citation>
    <scope>NUCLEOTIDE SEQUENCE [LARGE SCALE GENOMIC DNA]</scope>
</reference>
<dbReference type="CDD" id="cd08894">
    <property type="entry name" value="SRPBCC_CalC_Aha1-like_1"/>
    <property type="match status" value="1"/>
</dbReference>
<organism evidence="3 4">
    <name type="scientific">Candidatus Glassbacteria bacterium RIFCSPLOWO2_12_FULL_58_11</name>
    <dbReference type="NCBI Taxonomy" id="1817867"/>
    <lineage>
        <taxon>Bacteria</taxon>
        <taxon>Candidatus Glassiibacteriota</taxon>
    </lineage>
</organism>
<evidence type="ECO:0000256" key="1">
    <source>
        <dbReference type="ARBA" id="ARBA00006817"/>
    </source>
</evidence>
<proteinExistence type="inferred from homology"/>
<dbReference type="Pfam" id="PF08327">
    <property type="entry name" value="AHSA1"/>
    <property type="match status" value="1"/>
</dbReference>
<dbReference type="PANTHER" id="PTHR36929">
    <property type="entry name" value="ATTACHMENT SUBUNIT, PUTATIVE-RELATED"/>
    <property type="match status" value="1"/>
</dbReference>
<protein>
    <submittedName>
        <fullName evidence="3">ATPase</fullName>
    </submittedName>
</protein>
<dbReference type="Gene3D" id="3.30.530.20">
    <property type="match status" value="1"/>
</dbReference>
<comment type="similarity">
    <text evidence="1">Belongs to the AHA1 family.</text>
</comment>
<dbReference type="EMBL" id="MFIX01000238">
    <property type="protein sequence ID" value="OGG00864.1"/>
    <property type="molecule type" value="Genomic_DNA"/>
</dbReference>
<evidence type="ECO:0000313" key="4">
    <source>
        <dbReference type="Proteomes" id="UP000179129"/>
    </source>
</evidence>
<feature type="domain" description="Activator of Hsp90 ATPase homologue 1/2-like C-terminal" evidence="2">
    <location>
        <begin position="24"/>
        <end position="157"/>
    </location>
</feature>
<dbReference type="InterPro" id="IPR013538">
    <property type="entry name" value="ASHA1/2-like_C"/>
</dbReference>
<evidence type="ECO:0000313" key="3">
    <source>
        <dbReference type="EMBL" id="OGG00864.1"/>
    </source>
</evidence>
<dbReference type="AlphaFoldDB" id="A0A1F5YL93"/>
<dbReference type="Proteomes" id="UP000179129">
    <property type="component" value="Unassembled WGS sequence"/>
</dbReference>
<dbReference type="InterPro" id="IPR023393">
    <property type="entry name" value="START-like_dom_sf"/>
</dbReference>
<sequence length="160" mass="18023">MAGIKSSPDTEISARELVFTRVFNAPRELVFKAWTEPEHVAQWWGPNGFTTTIYEMDVRPGGVWRFVMHGPDGVDYKNKIIYNEVVKPERLAYSHTGDANSEPVHFQVTVTFAGKGGKTELTMRTVFETAAELNRVVKEYGAVEGAKQHLGRLEKHLANM</sequence>
<gene>
    <name evidence="3" type="ORF">A3F83_01410</name>
</gene>
<dbReference type="PANTHER" id="PTHR36929:SF5">
    <property type="entry name" value="BLR6751 PROTEIN"/>
    <property type="match status" value="1"/>
</dbReference>
<evidence type="ECO:0000259" key="2">
    <source>
        <dbReference type="Pfam" id="PF08327"/>
    </source>
</evidence>
<comment type="caution">
    <text evidence="3">The sequence shown here is derived from an EMBL/GenBank/DDBJ whole genome shotgun (WGS) entry which is preliminary data.</text>
</comment>
<dbReference type="SUPFAM" id="SSF55961">
    <property type="entry name" value="Bet v1-like"/>
    <property type="match status" value="1"/>
</dbReference>
<dbReference type="STRING" id="1817867.A3F83_01410"/>
<name>A0A1F5YL93_9BACT</name>
<accession>A0A1F5YL93</accession>